<keyword evidence="2" id="KW-0963">Cytoplasm</keyword>
<evidence type="ECO:0000256" key="5">
    <source>
        <dbReference type="ARBA" id="ARBA00023125"/>
    </source>
</evidence>
<evidence type="ECO:0000256" key="7">
    <source>
        <dbReference type="ARBA" id="ARBA00073948"/>
    </source>
</evidence>
<dbReference type="SUPFAM" id="SSF88946">
    <property type="entry name" value="Sigma2 domain of RNA polymerase sigma factors"/>
    <property type="match status" value="1"/>
</dbReference>
<dbReference type="HAMAP" id="MF_00963">
    <property type="entry name" value="Sigma70_RpoD_SigA"/>
    <property type="match status" value="1"/>
</dbReference>
<dbReference type="Pfam" id="PF00140">
    <property type="entry name" value="Sigma70_r1_2"/>
    <property type="match status" value="1"/>
</dbReference>
<dbReference type="FunFam" id="1.10.601.10:FF:000001">
    <property type="entry name" value="RNA polymerase sigma factor SigA"/>
    <property type="match status" value="1"/>
</dbReference>
<evidence type="ECO:0000313" key="11">
    <source>
        <dbReference type="EMBL" id="AAT36674.1"/>
    </source>
</evidence>
<accession>Q6J2R2</accession>
<dbReference type="InterPro" id="IPR007630">
    <property type="entry name" value="RNA_pol_sigma70_r4"/>
</dbReference>
<feature type="region of interest" description="Disordered" evidence="8">
    <location>
        <begin position="51"/>
        <end position="93"/>
    </location>
</feature>
<evidence type="ECO:0000256" key="3">
    <source>
        <dbReference type="ARBA" id="ARBA00023015"/>
    </source>
</evidence>
<dbReference type="GO" id="GO:0003677">
    <property type="term" value="F:DNA binding"/>
    <property type="evidence" value="ECO:0007669"/>
    <property type="project" value="UniProtKB-KW"/>
</dbReference>
<dbReference type="NCBIfam" id="TIGR02393">
    <property type="entry name" value="RpoD_Cterm"/>
    <property type="match status" value="1"/>
</dbReference>
<dbReference type="PROSITE" id="PS00716">
    <property type="entry name" value="SIGMA70_2"/>
    <property type="match status" value="1"/>
</dbReference>
<evidence type="ECO:0000256" key="1">
    <source>
        <dbReference type="ARBA" id="ARBA00007788"/>
    </source>
</evidence>
<dbReference type="GO" id="GO:0000428">
    <property type="term" value="C:DNA-directed RNA polymerase complex"/>
    <property type="evidence" value="ECO:0007669"/>
    <property type="project" value="UniProtKB-KW"/>
</dbReference>
<sequence>KKEQETNMTKKILVSSDNTVAELQSALEKVDVKFLKKDKKEELLRLAKNYNRRVDRAEKKSEGNDGLSIKKDDLKKGKSKDNSKSGEKSSSAATAFDEKAYAKSLKAFIKKNKKSGQVVYDDLENKMAKPFALNADQIDKLIEKVEDAGISIVDEDGNPSEKSLKTKSNNPSQEELSQASSAPKGVKINDPVRMYLKEIGRVSLLNADQEVAIAKRIEKGGSDGERARQELAEANLRLVVSIAKRYVGRGMHFLDLIQEGNMGLMKAVEKFDYTKGFKFSTYATWWIRQAITRAIADQARTIRIPVHMVETINKLIRIQRTLIQDLGRDPMPEEIGAEMELTADKVREIQKIAQEPVSLETPIGEENDSHLGDFIEDNEGESPIESTSDQMLKDQLEEVLGTLTEREENVLRLRFGLEDGKTRTLEEVGRVFGVTRERIRQIEAKALRKLRHPSRSKQLKDFMEE</sequence>
<feature type="compositionally biased region" description="Basic and acidic residues" evidence="8">
    <location>
        <begin position="52"/>
        <end position="87"/>
    </location>
</feature>
<keyword evidence="6" id="KW-0804">Transcription</keyword>
<dbReference type="GO" id="GO:0016987">
    <property type="term" value="F:sigma factor activity"/>
    <property type="evidence" value="ECO:0007669"/>
    <property type="project" value="UniProtKB-KW"/>
</dbReference>
<keyword evidence="4" id="KW-0731">Sigma factor</keyword>
<dbReference type="Gene3D" id="1.10.10.10">
    <property type="entry name" value="Winged helix-like DNA-binding domain superfamily/Winged helix DNA-binding domain"/>
    <property type="match status" value="2"/>
</dbReference>
<dbReference type="EMBL" id="AY603686">
    <property type="protein sequence ID" value="AAT36674.1"/>
    <property type="molecule type" value="Genomic_DNA"/>
</dbReference>
<dbReference type="Gene3D" id="1.10.601.10">
    <property type="entry name" value="RNA Polymerase Primary Sigma Factor"/>
    <property type="match status" value="2"/>
</dbReference>
<dbReference type="NCBIfam" id="TIGR02937">
    <property type="entry name" value="sigma70-ECF"/>
    <property type="match status" value="1"/>
</dbReference>
<evidence type="ECO:0000256" key="8">
    <source>
        <dbReference type="SAM" id="MobiDB-lite"/>
    </source>
</evidence>
<dbReference type="NCBIfam" id="NF006666">
    <property type="entry name" value="PRK09210.1"/>
    <property type="match status" value="1"/>
</dbReference>
<dbReference type="InterPro" id="IPR028630">
    <property type="entry name" value="Sigma70_RpoD"/>
</dbReference>
<dbReference type="AlphaFoldDB" id="Q6J2R2"/>
<dbReference type="InterPro" id="IPR014284">
    <property type="entry name" value="RNA_pol_sigma-70_dom"/>
</dbReference>
<proteinExistence type="inferred from homology"/>
<dbReference type="InterPro" id="IPR007627">
    <property type="entry name" value="RNA_pol_sigma70_r2"/>
</dbReference>
<dbReference type="GO" id="GO:0006352">
    <property type="term" value="P:DNA-templated transcription initiation"/>
    <property type="evidence" value="ECO:0007669"/>
    <property type="project" value="InterPro"/>
</dbReference>
<reference evidence="11" key="1">
    <citation type="submission" date="2004-04" db="EMBL/GenBank/DDBJ databases">
        <title>Identification of the macromolecular synthesis operon of Oenococcus oeni.</title>
        <authorList>
            <person name="Arvik T.J."/>
            <person name="Conterno L."/>
            <person name="Worobo R.W."/>
            <person name="Fermin-Munoz G.A."/>
            <person name="Henick-Kling T."/>
        </authorList>
    </citation>
    <scope>NUCLEOTIDE SEQUENCE</scope>
    <source>
        <strain evidence="11">PSU-1</strain>
    </source>
</reference>
<dbReference type="InterPro" id="IPR013324">
    <property type="entry name" value="RNA_pol_sigma_r3/r4-like"/>
</dbReference>
<dbReference type="InterPro" id="IPR007127">
    <property type="entry name" value="RNA_pol_sigma_70_r1_1"/>
</dbReference>
<dbReference type="SUPFAM" id="SSF88659">
    <property type="entry name" value="Sigma3 and sigma4 domains of RNA polymerase sigma factors"/>
    <property type="match status" value="2"/>
</dbReference>
<dbReference type="Pfam" id="PF04539">
    <property type="entry name" value="Sigma70_r3"/>
    <property type="match status" value="1"/>
</dbReference>
<evidence type="ECO:0000256" key="4">
    <source>
        <dbReference type="ARBA" id="ARBA00023082"/>
    </source>
</evidence>
<dbReference type="Gene3D" id="1.10.220.120">
    <property type="entry name" value="Sigma-70 factor, region 1.1"/>
    <property type="match status" value="1"/>
</dbReference>
<comment type="similarity">
    <text evidence="1">Belongs to the sigma-70 factor family.</text>
</comment>
<dbReference type="Pfam" id="PF03979">
    <property type="entry name" value="Sigma70_r1_1"/>
    <property type="match status" value="1"/>
</dbReference>
<dbReference type="PANTHER" id="PTHR30603:SF60">
    <property type="entry name" value="RNA POLYMERASE SIGMA FACTOR RPOD"/>
    <property type="match status" value="1"/>
</dbReference>
<feature type="non-terminal residue" evidence="11">
    <location>
        <position position="1"/>
    </location>
</feature>
<feature type="domain" description="RNA polymerase sigma-70" evidence="9">
    <location>
        <begin position="255"/>
        <end position="268"/>
    </location>
</feature>
<dbReference type="InterPro" id="IPR013325">
    <property type="entry name" value="RNA_pol_sigma_r2"/>
</dbReference>
<organism evidence="11">
    <name type="scientific">Oenococcus oeni (strain ATCC BAA-331 / PSU-1)</name>
    <dbReference type="NCBI Taxonomy" id="203123"/>
    <lineage>
        <taxon>Bacteria</taxon>
        <taxon>Bacillati</taxon>
        <taxon>Bacillota</taxon>
        <taxon>Bacilli</taxon>
        <taxon>Lactobacillales</taxon>
        <taxon>Lactobacillaceae</taxon>
        <taxon>Oenococcus</taxon>
    </lineage>
</organism>
<keyword evidence="11" id="KW-0240">DNA-directed RNA polymerase</keyword>
<dbReference type="PROSITE" id="PS00715">
    <property type="entry name" value="SIGMA70_1"/>
    <property type="match status" value="1"/>
</dbReference>
<dbReference type="CDD" id="cd06171">
    <property type="entry name" value="Sigma70_r4"/>
    <property type="match status" value="1"/>
</dbReference>
<evidence type="ECO:0000256" key="6">
    <source>
        <dbReference type="ARBA" id="ARBA00023163"/>
    </source>
</evidence>
<dbReference type="InterPro" id="IPR042189">
    <property type="entry name" value="RNA_pol_sigma_70_r1_1_sf"/>
</dbReference>
<dbReference type="PANTHER" id="PTHR30603">
    <property type="entry name" value="RNA POLYMERASE SIGMA FACTOR RPO"/>
    <property type="match status" value="1"/>
</dbReference>
<evidence type="ECO:0000259" key="10">
    <source>
        <dbReference type="PROSITE" id="PS00716"/>
    </source>
</evidence>
<dbReference type="InterPro" id="IPR000943">
    <property type="entry name" value="RNA_pol_sigma70"/>
</dbReference>
<dbReference type="Pfam" id="PF04545">
    <property type="entry name" value="Sigma70_r4"/>
    <property type="match status" value="1"/>
</dbReference>
<feature type="compositionally biased region" description="Polar residues" evidence="8">
    <location>
        <begin position="166"/>
        <end position="181"/>
    </location>
</feature>
<dbReference type="PRINTS" id="PR00046">
    <property type="entry name" value="SIGMA70FCT"/>
</dbReference>
<dbReference type="InterPro" id="IPR036388">
    <property type="entry name" value="WH-like_DNA-bd_sf"/>
</dbReference>
<evidence type="ECO:0000256" key="2">
    <source>
        <dbReference type="ARBA" id="ARBA00022490"/>
    </source>
</evidence>
<feature type="domain" description="RNA polymerase sigma-70" evidence="10">
    <location>
        <begin position="424"/>
        <end position="450"/>
    </location>
</feature>
<dbReference type="FunFam" id="1.10.10.10:FF:000004">
    <property type="entry name" value="RNA polymerase sigma factor SigA"/>
    <property type="match status" value="1"/>
</dbReference>
<keyword evidence="5" id="KW-0238">DNA-binding</keyword>
<feature type="region of interest" description="Disordered" evidence="8">
    <location>
        <begin position="152"/>
        <end position="185"/>
    </location>
</feature>
<dbReference type="FunFam" id="1.10.10.10:FF:000002">
    <property type="entry name" value="RNA polymerase sigma factor SigA"/>
    <property type="match status" value="1"/>
</dbReference>
<protein>
    <recommendedName>
        <fullName evidence="7">RNA polymerase principal sigma factor HrdB</fullName>
    </recommendedName>
</protein>
<dbReference type="InterPro" id="IPR050239">
    <property type="entry name" value="Sigma-70_RNA_pol_init_factors"/>
</dbReference>
<evidence type="ECO:0000259" key="9">
    <source>
        <dbReference type="PROSITE" id="PS00715"/>
    </source>
</evidence>
<dbReference type="InterPro" id="IPR009042">
    <property type="entry name" value="RNA_pol_sigma70_r1_2"/>
</dbReference>
<dbReference type="Pfam" id="PF04542">
    <property type="entry name" value="Sigma70_r2"/>
    <property type="match status" value="1"/>
</dbReference>
<keyword evidence="3" id="KW-0805">Transcription regulation</keyword>
<dbReference type="InterPro" id="IPR007624">
    <property type="entry name" value="RNA_pol_sigma70_r3"/>
</dbReference>
<name>Q6J2R2_OENOB</name>
<dbReference type="InterPro" id="IPR012760">
    <property type="entry name" value="RNA_pol_sigma_RpoD_C"/>
</dbReference>